<dbReference type="HOGENOM" id="CLU_2820929_0_0_2"/>
<name>E1RFJ0_METP4</name>
<dbReference type="RefSeq" id="WP_013329397.1">
    <property type="nucleotide sequence ID" value="NC_014507.1"/>
</dbReference>
<protein>
    <submittedName>
        <fullName evidence="2">Uncharacterized protein</fullName>
    </submittedName>
</protein>
<feature type="compositionally biased region" description="Polar residues" evidence="1">
    <location>
        <begin position="51"/>
        <end position="66"/>
    </location>
</feature>
<proteinExistence type="predicted"/>
<dbReference type="OrthoDB" id="372515at2157"/>
<reference evidence="2 3" key="1">
    <citation type="journal article" date="2010" name="Stand. Genomic Sci.">
        <title>Complete genome sequence of Methanoplanus petrolearius type strain (SEBR 4847).</title>
        <authorList>
            <person name="Brambilla E."/>
            <person name="Djao O.D."/>
            <person name="Daligault H."/>
            <person name="Lapidus A."/>
            <person name="Lucas S."/>
            <person name="Hammon N."/>
            <person name="Nolan M."/>
            <person name="Tice H."/>
            <person name="Cheng J.F."/>
            <person name="Han C."/>
            <person name="Tapia R."/>
            <person name="Goodwin L."/>
            <person name="Pitluck S."/>
            <person name="Liolios K."/>
            <person name="Ivanova N."/>
            <person name="Mavromatis K."/>
            <person name="Mikhailova N."/>
            <person name="Pati A."/>
            <person name="Chen A."/>
            <person name="Palaniappan K."/>
            <person name="Land M."/>
            <person name="Hauser L."/>
            <person name="Chang Y.J."/>
            <person name="Jeffries C.D."/>
            <person name="Rohde M."/>
            <person name="Spring S."/>
            <person name="Sikorski J."/>
            <person name="Goker M."/>
            <person name="Woyke T."/>
            <person name="Bristow J."/>
            <person name="Eisen J.A."/>
            <person name="Markowitz V."/>
            <person name="Hugenholtz P."/>
            <person name="Kyrpides N.C."/>
            <person name="Klenk H.P."/>
        </authorList>
    </citation>
    <scope>NUCLEOTIDE SEQUENCE [LARGE SCALE GENOMIC DNA]</scope>
    <source>
        <strain evidence="3">DSM 11571 / OCM 486 / SEBR 4847</strain>
    </source>
</reference>
<gene>
    <name evidence="2" type="ordered locus">Mpet_1461</name>
</gene>
<dbReference type="EMBL" id="CP002117">
    <property type="protein sequence ID" value="ADN36220.1"/>
    <property type="molecule type" value="Genomic_DNA"/>
</dbReference>
<dbReference type="GeneID" id="9743931"/>
<evidence type="ECO:0000313" key="2">
    <source>
        <dbReference type="EMBL" id="ADN36220.1"/>
    </source>
</evidence>
<accession>E1RFJ0</accession>
<evidence type="ECO:0000256" key="1">
    <source>
        <dbReference type="SAM" id="MobiDB-lite"/>
    </source>
</evidence>
<dbReference type="AlphaFoldDB" id="E1RFJ0"/>
<organism evidence="2 3">
    <name type="scientific">Methanolacinia petrolearia (strain DSM 11571 / OCM 486 / SEBR 4847)</name>
    <name type="common">Methanoplanus petrolearius</name>
    <dbReference type="NCBI Taxonomy" id="679926"/>
    <lineage>
        <taxon>Archaea</taxon>
        <taxon>Methanobacteriati</taxon>
        <taxon>Methanobacteriota</taxon>
        <taxon>Stenosarchaea group</taxon>
        <taxon>Methanomicrobia</taxon>
        <taxon>Methanomicrobiales</taxon>
        <taxon>Methanomicrobiaceae</taxon>
        <taxon>Methanolacinia</taxon>
    </lineage>
</organism>
<dbReference type="KEGG" id="mpi:Mpet_1461"/>
<dbReference type="Proteomes" id="UP000006565">
    <property type="component" value="Chromosome"/>
</dbReference>
<evidence type="ECO:0000313" key="3">
    <source>
        <dbReference type="Proteomes" id="UP000006565"/>
    </source>
</evidence>
<sequence>MFGFFGNEQKRITEDDRAFTRYIERAQRIGKSDCDLARQADTTKDIIAGRESSSWNEEAQKLQPAN</sequence>
<keyword evidence="3" id="KW-1185">Reference proteome</keyword>
<feature type="region of interest" description="Disordered" evidence="1">
    <location>
        <begin position="47"/>
        <end position="66"/>
    </location>
</feature>